<reference evidence="9" key="1">
    <citation type="submission" date="2017-02" db="EMBL/GenBank/DDBJ databases">
        <authorList>
            <person name="Dridi B."/>
        </authorList>
    </citation>
    <scope>NUCLEOTIDE SEQUENCE [LARGE SCALE GENOMIC DNA]</scope>
    <source>
        <strain evidence="9">EB411</strain>
    </source>
</reference>
<dbReference type="InterPro" id="IPR027417">
    <property type="entry name" value="P-loop_NTPase"/>
</dbReference>
<evidence type="ECO:0000256" key="5">
    <source>
        <dbReference type="ARBA" id="ARBA00022967"/>
    </source>
</evidence>
<dbReference type="PROSITE" id="PS50893">
    <property type="entry name" value="ABC_TRANSPORTER_2"/>
    <property type="match status" value="1"/>
</dbReference>
<dbReference type="SMART" id="SM00382">
    <property type="entry name" value="AAA"/>
    <property type="match status" value="1"/>
</dbReference>
<keyword evidence="4 8" id="KW-0067">ATP-binding</keyword>
<dbReference type="OrthoDB" id="8773773at2"/>
<evidence type="ECO:0000256" key="1">
    <source>
        <dbReference type="ARBA" id="ARBA00022448"/>
    </source>
</evidence>
<evidence type="ECO:0000313" key="9">
    <source>
        <dbReference type="Proteomes" id="UP000196778"/>
    </source>
</evidence>
<protein>
    <submittedName>
        <fullName evidence="8">Alkanesulfonates ABC transporter ATP-binding protein / Sulfonate ABC transporter, ATP-binding subunit SsuB</fullName>
    </submittedName>
</protein>
<dbReference type="CDD" id="cd03293">
    <property type="entry name" value="ABC_NrtD_SsuB_transporters"/>
    <property type="match status" value="1"/>
</dbReference>
<dbReference type="AlphaFoldDB" id="A0A1R4IA90"/>
<dbReference type="Pfam" id="PF00005">
    <property type="entry name" value="ABC_tran"/>
    <property type="match status" value="1"/>
</dbReference>
<evidence type="ECO:0000256" key="3">
    <source>
        <dbReference type="ARBA" id="ARBA00022741"/>
    </source>
</evidence>
<dbReference type="InterPro" id="IPR050166">
    <property type="entry name" value="ABC_transporter_ATP-bind"/>
</dbReference>
<dbReference type="GO" id="GO:0005524">
    <property type="term" value="F:ATP binding"/>
    <property type="evidence" value="ECO:0007669"/>
    <property type="project" value="UniProtKB-KW"/>
</dbReference>
<keyword evidence="9" id="KW-1185">Reference proteome</keyword>
<name>A0A1R4IA90_9MICO</name>
<keyword evidence="6" id="KW-0472">Membrane</keyword>
<dbReference type="RefSeq" id="WP_087135764.1">
    <property type="nucleotide sequence ID" value="NZ_FUKR01000005.1"/>
</dbReference>
<evidence type="ECO:0000256" key="6">
    <source>
        <dbReference type="ARBA" id="ARBA00023136"/>
    </source>
</evidence>
<dbReference type="Proteomes" id="UP000196778">
    <property type="component" value="Unassembled WGS sequence"/>
</dbReference>
<dbReference type="EMBL" id="FUKR01000005">
    <property type="protein sequence ID" value="SJN16718.1"/>
    <property type="molecule type" value="Genomic_DNA"/>
</dbReference>
<dbReference type="InterPro" id="IPR003593">
    <property type="entry name" value="AAA+_ATPase"/>
</dbReference>
<dbReference type="InterPro" id="IPR003439">
    <property type="entry name" value="ABC_transporter-like_ATP-bd"/>
</dbReference>
<sequence>MSVEVALESVTKRFGDVTVLDGLELRIPRGEFVAVVGQSGCGKSTLLRAIAGLEPISAGRIELDGERVDGPSNRVRVMFQDDRLLPWQTVGRNIELVTKDPAATAQVLDSVGLGAKADAWPSTLSGGQRQRVALARALASDPELILFDEPLGALDAFTRVEMQKLIENLWEERGFTAVLVTHDVAEAVALADRVIVLADGRVSVDRRIDLPRPRRRDQAFYSHEEDIFNRIIDRQGLTS</sequence>
<keyword evidence="2" id="KW-1003">Cell membrane</keyword>
<dbReference type="PROSITE" id="PS00211">
    <property type="entry name" value="ABC_TRANSPORTER_1"/>
    <property type="match status" value="1"/>
</dbReference>
<proteinExistence type="predicted"/>
<keyword evidence="1" id="KW-0813">Transport</keyword>
<evidence type="ECO:0000256" key="2">
    <source>
        <dbReference type="ARBA" id="ARBA00022475"/>
    </source>
</evidence>
<evidence type="ECO:0000259" key="7">
    <source>
        <dbReference type="PROSITE" id="PS50893"/>
    </source>
</evidence>
<organism evidence="8 9">
    <name type="scientific">Mycetocola reblochoni REB411</name>
    <dbReference type="NCBI Taxonomy" id="1255698"/>
    <lineage>
        <taxon>Bacteria</taxon>
        <taxon>Bacillati</taxon>
        <taxon>Actinomycetota</taxon>
        <taxon>Actinomycetes</taxon>
        <taxon>Micrococcales</taxon>
        <taxon>Microbacteriaceae</taxon>
        <taxon>Mycetocola</taxon>
    </lineage>
</organism>
<accession>A0A1R4IA90</accession>
<gene>
    <name evidence="8" type="ORF">FM119_00635</name>
</gene>
<keyword evidence="5" id="KW-1278">Translocase</keyword>
<evidence type="ECO:0000256" key="4">
    <source>
        <dbReference type="ARBA" id="ARBA00022840"/>
    </source>
</evidence>
<feature type="domain" description="ABC transporter" evidence="7">
    <location>
        <begin position="5"/>
        <end position="224"/>
    </location>
</feature>
<keyword evidence="3" id="KW-0547">Nucleotide-binding</keyword>
<dbReference type="PANTHER" id="PTHR42788">
    <property type="entry name" value="TAURINE IMPORT ATP-BINDING PROTEIN-RELATED"/>
    <property type="match status" value="1"/>
</dbReference>
<dbReference type="PANTHER" id="PTHR42788:SF17">
    <property type="entry name" value="ALIPHATIC SULFONATES IMPORT ATP-BINDING PROTEIN SSUB"/>
    <property type="match status" value="1"/>
</dbReference>
<dbReference type="InterPro" id="IPR017871">
    <property type="entry name" value="ABC_transporter-like_CS"/>
</dbReference>
<dbReference type="GO" id="GO:0016887">
    <property type="term" value="F:ATP hydrolysis activity"/>
    <property type="evidence" value="ECO:0007669"/>
    <property type="project" value="InterPro"/>
</dbReference>
<evidence type="ECO:0000313" key="8">
    <source>
        <dbReference type="EMBL" id="SJN16718.1"/>
    </source>
</evidence>
<dbReference type="Gene3D" id="3.40.50.300">
    <property type="entry name" value="P-loop containing nucleotide triphosphate hydrolases"/>
    <property type="match status" value="1"/>
</dbReference>
<dbReference type="SUPFAM" id="SSF52540">
    <property type="entry name" value="P-loop containing nucleoside triphosphate hydrolases"/>
    <property type="match status" value="1"/>
</dbReference>